<proteinExistence type="predicted"/>
<keyword evidence="1" id="KW-0472">Membrane</keyword>
<evidence type="ECO:0000256" key="1">
    <source>
        <dbReference type="SAM" id="Phobius"/>
    </source>
</evidence>
<accession>A0ABP1Q9U2</accession>
<feature type="transmembrane region" description="Helical" evidence="1">
    <location>
        <begin position="138"/>
        <end position="164"/>
    </location>
</feature>
<dbReference type="Proteomes" id="UP001642540">
    <property type="component" value="Unassembled WGS sequence"/>
</dbReference>
<keyword evidence="1" id="KW-1133">Transmembrane helix</keyword>
<feature type="transmembrane region" description="Helical" evidence="1">
    <location>
        <begin position="112"/>
        <end position="131"/>
    </location>
</feature>
<keyword evidence="3" id="KW-1185">Reference proteome</keyword>
<dbReference type="EMBL" id="CAXLJM020000026">
    <property type="protein sequence ID" value="CAL8093590.1"/>
    <property type="molecule type" value="Genomic_DNA"/>
</dbReference>
<organism evidence="2 3">
    <name type="scientific">Orchesella dallaii</name>
    <dbReference type="NCBI Taxonomy" id="48710"/>
    <lineage>
        <taxon>Eukaryota</taxon>
        <taxon>Metazoa</taxon>
        <taxon>Ecdysozoa</taxon>
        <taxon>Arthropoda</taxon>
        <taxon>Hexapoda</taxon>
        <taxon>Collembola</taxon>
        <taxon>Entomobryomorpha</taxon>
        <taxon>Entomobryoidea</taxon>
        <taxon>Orchesellidae</taxon>
        <taxon>Orchesellinae</taxon>
        <taxon>Orchesella</taxon>
    </lineage>
</organism>
<reference evidence="2 3" key="1">
    <citation type="submission" date="2024-08" db="EMBL/GenBank/DDBJ databases">
        <authorList>
            <person name="Cucini C."/>
            <person name="Frati F."/>
        </authorList>
    </citation>
    <scope>NUCLEOTIDE SEQUENCE [LARGE SCALE GENOMIC DNA]</scope>
</reference>
<evidence type="ECO:0000313" key="2">
    <source>
        <dbReference type="EMBL" id="CAL8093590.1"/>
    </source>
</evidence>
<protein>
    <submittedName>
        <fullName evidence="2">Uncharacterized protein</fullName>
    </submittedName>
</protein>
<comment type="caution">
    <text evidence="2">The sequence shown here is derived from an EMBL/GenBank/DDBJ whole genome shotgun (WGS) entry which is preliminary data.</text>
</comment>
<keyword evidence="1" id="KW-0812">Transmembrane</keyword>
<gene>
    <name evidence="2" type="ORF">ODALV1_LOCUS8534</name>
</gene>
<evidence type="ECO:0000313" key="3">
    <source>
        <dbReference type="Proteomes" id="UP001642540"/>
    </source>
</evidence>
<feature type="transmembrane region" description="Helical" evidence="1">
    <location>
        <begin position="74"/>
        <end position="92"/>
    </location>
</feature>
<name>A0ABP1Q9U2_9HEXA</name>
<sequence length="280" mass="30876">MTKHSMGGGGAGAHSGRAYGTNNRYANIIIWLLVLFFTTLFTLLFIMCFIHFLKQAHGQIVSREFDNPEATKTIYFLLSFYFFLWMLLYLGGSIFTLVRGQSLSVLQRPGKIILYLLFTILAIITALLCVLDRLYHAWIWSFLSGIIFLYCVNASATITSIVAICSCVCSIDWCFPCSKLKALRNHGHSTNSTVTFLCHRNGGSSSTVNSTPAHKSTTVTASSVNYTSHKTSINDDTDDNDDLTRPATSFNNPCYLLAVSTATDENGILTPETGEGVTQV</sequence>
<feature type="transmembrane region" description="Helical" evidence="1">
    <location>
        <begin position="28"/>
        <end position="53"/>
    </location>
</feature>